<dbReference type="InterPro" id="IPR032675">
    <property type="entry name" value="LRR_dom_sf"/>
</dbReference>
<proteinExistence type="predicted"/>
<dbReference type="Gene3D" id="3.80.10.10">
    <property type="entry name" value="Ribonuclease Inhibitor"/>
    <property type="match status" value="1"/>
</dbReference>
<evidence type="ECO:0008006" key="4">
    <source>
        <dbReference type="Google" id="ProtNLM"/>
    </source>
</evidence>
<dbReference type="AlphaFoldDB" id="A0AAQ4DD11"/>
<dbReference type="InterPro" id="IPR052201">
    <property type="entry name" value="LRR-containing_regulator"/>
</dbReference>
<evidence type="ECO:0000256" key="1">
    <source>
        <dbReference type="ARBA" id="ARBA00022737"/>
    </source>
</evidence>
<dbReference type="SUPFAM" id="SSF52047">
    <property type="entry name" value="RNI-like"/>
    <property type="match status" value="1"/>
</dbReference>
<organism evidence="2 3">
    <name type="scientific">Amblyomma americanum</name>
    <name type="common">Lone star tick</name>
    <dbReference type="NCBI Taxonomy" id="6943"/>
    <lineage>
        <taxon>Eukaryota</taxon>
        <taxon>Metazoa</taxon>
        <taxon>Ecdysozoa</taxon>
        <taxon>Arthropoda</taxon>
        <taxon>Chelicerata</taxon>
        <taxon>Arachnida</taxon>
        <taxon>Acari</taxon>
        <taxon>Parasitiformes</taxon>
        <taxon>Ixodida</taxon>
        <taxon>Ixodoidea</taxon>
        <taxon>Ixodidae</taxon>
        <taxon>Amblyomminae</taxon>
        <taxon>Amblyomma</taxon>
    </lineage>
</organism>
<evidence type="ECO:0000313" key="3">
    <source>
        <dbReference type="Proteomes" id="UP001321473"/>
    </source>
</evidence>
<dbReference type="PANTHER" id="PTHR24111">
    <property type="entry name" value="LEUCINE-RICH REPEAT-CONTAINING PROTEIN 34"/>
    <property type="match status" value="1"/>
</dbReference>
<sequence length="552" mass="62154">MTQIEELLFLKCRNKYLFVETFPVGCAAARLVTIDVACLELDRKTAVEFIAQLIQNNTVTSLSVPEGVLRRDRFADYLKNNPTLKSLALRSEYPRRMPISRNLLSAISTMTMLEELSVVTRYLDAEDIDIFAQVVAWNGTLRKLSLTWPTTPLVGQVEFCRRNLRGDQRKTVRSWLPALKNNSVLETLTVDFHDVQEADCHAFFRALMHNATLARVTVISLPRRCDLKEICGTIRECGLEQRVVIKNHYLDYITLGDIPDCPEVTTVFFCTSYGNSDFGATLSILGSCGHIRSAFFVVDNKCLKEVHSYLAAFIARAASLKELWLLLKGCSHIEANSNLSVAQSAVVEAISLNTNLNAVTLIHLDLSDHDCPLLADFAVRSPNLHHVKVNLGNKNLRFLQHLAPAVAGCYNLLQFQVPYCYGGKQEQFTVQEATRRNTSLLIRATSFVLGDMTSRCARALEFVSKHPKLLEMVADRAAVACDEAEAMIRRALHSIADMNGFLRAACVVKYRVECCARHDGQMQLEQMNEDCWLHVRKYIMVADVQEPSLQHH</sequence>
<keyword evidence="1" id="KW-0677">Repeat</keyword>
<dbReference type="Proteomes" id="UP001321473">
    <property type="component" value="Unassembled WGS sequence"/>
</dbReference>
<evidence type="ECO:0000313" key="2">
    <source>
        <dbReference type="EMBL" id="KAK8760351.1"/>
    </source>
</evidence>
<comment type="caution">
    <text evidence="2">The sequence shown here is derived from an EMBL/GenBank/DDBJ whole genome shotgun (WGS) entry which is preliminary data.</text>
</comment>
<gene>
    <name evidence="2" type="ORF">V5799_028382</name>
</gene>
<accession>A0AAQ4DD11</accession>
<name>A0AAQ4DD11_AMBAM</name>
<reference evidence="2 3" key="1">
    <citation type="journal article" date="2023" name="Arcadia Sci">
        <title>De novo assembly of a long-read Amblyomma americanum tick genome.</title>
        <authorList>
            <person name="Chou S."/>
            <person name="Poskanzer K.E."/>
            <person name="Rollins M."/>
            <person name="Thuy-Boun P.S."/>
        </authorList>
    </citation>
    <scope>NUCLEOTIDE SEQUENCE [LARGE SCALE GENOMIC DNA]</scope>
    <source>
        <strain evidence="2">F_SG_1</strain>
        <tissue evidence="2">Salivary glands</tissue>
    </source>
</reference>
<dbReference type="EMBL" id="JARKHS020032213">
    <property type="protein sequence ID" value="KAK8760351.1"/>
    <property type="molecule type" value="Genomic_DNA"/>
</dbReference>
<keyword evidence="3" id="KW-1185">Reference proteome</keyword>
<protein>
    <recommendedName>
        <fullName evidence="4">Nlr family card domain protein</fullName>
    </recommendedName>
</protein>
<dbReference type="PANTHER" id="PTHR24111:SF0">
    <property type="entry name" value="LEUCINE-RICH REPEAT-CONTAINING PROTEIN"/>
    <property type="match status" value="1"/>
</dbReference>